<dbReference type="SUPFAM" id="SSF46785">
    <property type="entry name" value="Winged helix' DNA-binding domain"/>
    <property type="match status" value="1"/>
</dbReference>
<dbReference type="NCBIfam" id="TIGR02404">
    <property type="entry name" value="trehalos_R_Bsub"/>
    <property type="match status" value="1"/>
</dbReference>
<proteinExistence type="predicted"/>
<feature type="domain" description="HTH gntR-type" evidence="5">
    <location>
        <begin position="15"/>
        <end position="83"/>
    </location>
</feature>
<dbReference type="HOGENOM" id="CLU_063236_5_2_9"/>
<evidence type="ECO:0000256" key="3">
    <source>
        <dbReference type="ARBA" id="ARBA00023163"/>
    </source>
</evidence>
<dbReference type="SMART" id="SM00345">
    <property type="entry name" value="HTH_GNTR"/>
    <property type="match status" value="1"/>
</dbReference>
<dbReference type="SMART" id="SM00866">
    <property type="entry name" value="UTRA"/>
    <property type="match status" value="1"/>
</dbReference>
<dbReference type="PANTHER" id="PTHR44846">
    <property type="entry name" value="MANNOSYL-D-GLYCERATE TRANSPORT/METABOLISM SYSTEM REPRESSOR MNGR-RELATED"/>
    <property type="match status" value="1"/>
</dbReference>
<reference evidence="6 7" key="1">
    <citation type="submission" date="2013-08" db="EMBL/GenBank/DDBJ databases">
        <authorList>
            <person name="Weinstock G."/>
            <person name="Sodergren E."/>
            <person name="Wylie T."/>
            <person name="Fulton L."/>
            <person name="Fulton R."/>
            <person name="Fronick C."/>
            <person name="O'Laughlin M."/>
            <person name="Godfrey J."/>
            <person name="Miner T."/>
            <person name="Herter B."/>
            <person name="Appelbaum E."/>
            <person name="Cordes M."/>
            <person name="Lek S."/>
            <person name="Wollam A."/>
            <person name="Pepin K.H."/>
            <person name="Palsikar V.B."/>
            <person name="Mitreva M."/>
            <person name="Wilson R.K."/>
        </authorList>
    </citation>
    <scope>NUCLEOTIDE SEQUENCE [LARGE SCALE GENOMIC DNA]</scope>
    <source>
        <strain evidence="6 7">ATCC 700627</strain>
    </source>
</reference>
<dbReference type="AlphaFoldDB" id="U2SBZ3"/>
<dbReference type="InterPro" id="IPR000524">
    <property type="entry name" value="Tscrpt_reg_HTH_GntR"/>
</dbReference>
<comment type="caution">
    <text evidence="6">The sequence shown here is derived from an EMBL/GenBank/DDBJ whole genome shotgun (WGS) entry which is preliminary data.</text>
</comment>
<evidence type="ECO:0000256" key="1">
    <source>
        <dbReference type="ARBA" id="ARBA00023015"/>
    </source>
</evidence>
<evidence type="ECO:0000313" key="7">
    <source>
        <dbReference type="Proteomes" id="UP000016637"/>
    </source>
</evidence>
<dbReference type="GO" id="GO:0003700">
    <property type="term" value="F:DNA-binding transcription factor activity"/>
    <property type="evidence" value="ECO:0007669"/>
    <property type="project" value="UniProtKB-UniRule"/>
</dbReference>
<dbReference type="PRINTS" id="PR00035">
    <property type="entry name" value="HTHGNTR"/>
</dbReference>
<dbReference type="GO" id="GO:0003677">
    <property type="term" value="F:DNA binding"/>
    <property type="evidence" value="ECO:0007669"/>
    <property type="project" value="UniProtKB-UniRule"/>
</dbReference>
<dbReference type="InterPro" id="IPR036388">
    <property type="entry name" value="WH-like_DNA-bd_sf"/>
</dbReference>
<dbReference type="Gene3D" id="3.40.1410.10">
    <property type="entry name" value="Chorismate lyase-like"/>
    <property type="match status" value="1"/>
</dbReference>
<dbReference type="EMBL" id="AWVP01000014">
    <property type="protein sequence ID" value="ERK60272.1"/>
    <property type="molecule type" value="Genomic_DNA"/>
</dbReference>
<dbReference type="PATRIC" id="fig|1321820.3.peg.223"/>
<dbReference type="Gene3D" id="1.10.10.10">
    <property type="entry name" value="Winged helix-like DNA-binding domain superfamily/Winged helix DNA-binding domain"/>
    <property type="match status" value="1"/>
</dbReference>
<dbReference type="PROSITE" id="PS50949">
    <property type="entry name" value="HTH_GNTR"/>
    <property type="match status" value="1"/>
</dbReference>
<keyword evidence="1" id="KW-0805">Transcription regulation</keyword>
<keyword evidence="3" id="KW-0804">Transcription</keyword>
<dbReference type="Pfam" id="PF07702">
    <property type="entry name" value="UTRA"/>
    <property type="match status" value="1"/>
</dbReference>
<protein>
    <recommendedName>
        <fullName evidence="4">Trehalose operon repressor</fullName>
    </recommendedName>
</protein>
<keyword evidence="7" id="KW-1185">Reference proteome</keyword>
<dbReference type="PANTHER" id="PTHR44846:SF12">
    <property type="entry name" value="HTH-TYPE TRANSCRIPTIONAL REGULATOR TRER"/>
    <property type="match status" value="1"/>
</dbReference>
<sequence length="252" mass="29863">MLKYQHIVFYLGEIMNKFFKIYLELREKIENRQYRYNSLLPSENELAKEYGVSRETIRKALLLLLENGYIHKIQGKGSIVLDIHKYRVPVSGLISFKEIQELQNTVSTTKVIENKEIEAPEFLIKLGLAKRGEKLIYLLRQRFIDGEAVILDKDYIKKTFIENVPTRQVEDSLYDYLEDEMGIKISYGNKHFEIEPINEEDKNYIDLNDNKHIAVVKGDVYTEGTDFLHYTESRHRVDKFHFSEFARRTNKK</sequence>
<dbReference type="InterPro" id="IPR036390">
    <property type="entry name" value="WH_DNA-bd_sf"/>
</dbReference>
<dbReference type="SUPFAM" id="SSF64288">
    <property type="entry name" value="Chorismate lyase-like"/>
    <property type="match status" value="1"/>
</dbReference>
<dbReference type="Proteomes" id="UP000016637">
    <property type="component" value="Unassembled WGS sequence"/>
</dbReference>
<accession>U2SBZ3</accession>
<dbReference type="InterPro" id="IPR012770">
    <property type="entry name" value="TreR"/>
</dbReference>
<dbReference type="Pfam" id="PF00392">
    <property type="entry name" value="GntR"/>
    <property type="match status" value="1"/>
</dbReference>
<gene>
    <name evidence="6" type="ORF">HMPREF1983_00227</name>
</gene>
<evidence type="ECO:0000256" key="2">
    <source>
        <dbReference type="ARBA" id="ARBA00023125"/>
    </source>
</evidence>
<dbReference type="InterPro" id="IPR050679">
    <property type="entry name" value="Bact_HTH_transcr_reg"/>
</dbReference>
<dbReference type="InterPro" id="IPR028978">
    <property type="entry name" value="Chorismate_lyase_/UTRA_dom_sf"/>
</dbReference>
<evidence type="ECO:0000313" key="6">
    <source>
        <dbReference type="EMBL" id="ERK60272.1"/>
    </source>
</evidence>
<evidence type="ECO:0000259" key="5">
    <source>
        <dbReference type="PROSITE" id="PS50949"/>
    </source>
</evidence>
<keyword evidence="2" id="KW-0238">DNA-binding</keyword>
<name>U2SBZ3_9BACL</name>
<evidence type="ECO:0000256" key="4">
    <source>
        <dbReference type="NCBIfam" id="TIGR02404"/>
    </source>
</evidence>
<dbReference type="InterPro" id="IPR011663">
    <property type="entry name" value="UTRA"/>
</dbReference>
<organism evidence="6 7">
    <name type="scientific">Gemella bergeri ATCC 700627</name>
    <dbReference type="NCBI Taxonomy" id="1321820"/>
    <lineage>
        <taxon>Bacteria</taxon>
        <taxon>Bacillati</taxon>
        <taxon>Bacillota</taxon>
        <taxon>Bacilli</taxon>
        <taxon>Bacillales</taxon>
        <taxon>Gemellaceae</taxon>
        <taxon>Gemella</taxon>
    </lineage>
</organism>
<dbReference type="CDD" id="cd07377">
    <property type="entry name" value="WHTH_GntR"/>
    <property type="match status" value="1"/>
</dbReference>
<dbReference type="eggNOG" id="COG2188">
    <property type="taxonomic scope" value="Bacteria"/>
</dbReference>
<dbReference type="GO" id="GO:0045892">
    <property type="term" value="P:negative regulation of DNA-templated transcription"/>
    <property type="evidence" value="ECO:0007669"/>
    <property type="project" value="TreeGrafter"/>
</dbReference>